<feature type="domain" description="KOW" evidence="6">
    <location>
        <begin position="88"/>
        <end position="115"/>
    </location>
</feature>
<evidence type="ECO:0000259" key="6">
    <source>
        <dbReference type="SMART" id="SM00739"/>
    </source>
</evidence>
<dbReference type="Gene3D" id="2.30.30.30">
    <property type="match status" value="1"/>
</dbReference>
<gene>
    <name evidence="8" type="primary">LOC108623882</name>
</gene>
<dbReference type="Pfam" id="PF00467">
    <property type="entry name" value="KOW"/>
    <property type="match status" value="1"/>
</dbReference>
<dbReference type="InterPro" id="IPR014722">
    <property type="entry name" value="Rib_uL2_dom2"/>
</dbReference>
<dbReference type="CTD" id="79590"/>
<dbReference type="KEGG" id="ccal:108623882"/>
<proteinExistence type="inferred from homology"/>
<dbReference type="SUPFAM" id="SSF50104">
    <property type="entry name" value="Translation proteins SH3-like domain"/>
    <property type="match status" value="1"/>
</dbReference>
<evidence type="ECO:0000256" key="5">
    <source>
        <dbReference type="ARBA" id="ARBA00035357"/>
    </source>
</evidence>
<evidence type="ECO:0000256" key="3">
    <source>
        <dbReference type="ARBA" id="ARBA00023274"/>
    </source>
</evidence>
<dbReference type="InterPro" id="IPR005824">
    <property type="entry name" value="KOW"/>
</dbReference>
<dbReference type="AlphaFoldDB" id="A0AAJ7IWB7"/>
<evidence type="ECO:0000313" key="7">
    <source>
        <dbReference type="Proteomes" id="UP000694925"/>
    </source>
</evidence>
<dbReference type="RefSeq" id="XP_017878215.1">
    <property type="nucleotide sequence ID" value="XM_018022726.2"/>
</dbReference>
<dbReference type="InterPro" id="IPR041988">
    <property type="entry name" value="Ribosomal_uL24_KOW"/>
</dbReference>
<evidence type="ECO:0000256" key="2">
    <source>
        <dbReference type="ARBA" id="ARBA00022980"/>
    </source>
</evidence>
<accession>A0AAJ7IWB7</accession>
<evidence type="ECO:0000313" key="8">
    <source>
        <dbReference type="RefSeq" id="XP_017878215.1"/>
    </source>
</evidence>
<dbReference type="InterPro" id="IPR008991">
    <property type="entry name" value="Translation_prot_SH3-like_sf"/>
</dbReference>
<dbReference type="Proteomes" id="UP000694925">
    <property type="component" value="Unplaced"/>
</dbReference>
<dbReference type="PANTHER" id="PTHR12903">
    <property type="entry name" value="MITOCHONDRIAL RIBOSOMAL PROTEIN L24"/>
    <property type="match status" value="1"/>
</dbReference>
<organism evidence="7 8">
    <name type="scientific">Ceratina calcarata</name>
    <dbReference type="NCBI Taxonomy" id="156304"/>
    <lineage>
        <taxon>Eukaryota</taxon>
        <taxon>Metazoa</taxon>
        <taxon>Ecdysozoa</taxon>
        <taxon>Arthropoda</taxon>
        <taxon>Hexapoda</taxon>
        <taxon>Insecta</taxon>
        <taxon>Pterygota</taxon>
        <taxon>Neoptera</taxon>
        <taxon>Endopterygota</taxon>
        <taxon>Hymenoptera</taxon>
        <taxon>Apocrita</taxon>
        <taxon>Aculeata</taxon>
        <taxon>Apoidea</taxon>
        <taxon>Anthophila</taxon>
        <taxon>Apidae</taxon>
        <taxon>Ceratina</taxon>
        <taxon>Zadontomerus</taxon>
    </lineage>
</organism>
<reference evidence="8" key="1">
    <citation type="submission" date="2025-08" db="UniProtKB">
        <authorList>
            <consortium name="RefSeq"/>
        </authorList>
    </citation>
    <scope>IDENTIFICATION</scope>
    <source>
        <tissue evidence="8">Whole body</tissue>
    </source>
</reference>
<dbReference type="GO" id="GO:0003735">
    <property type="term" value="F:structural constituent of ribosome"/>
    <property type="evidence" value="ECO:0007669"/>
    <property type="project" value="InterPro"/>
</dbReference>
<protein>
    <recommendedName>
        <fullName evidence="4">Large ribosomal subunit protein uL24m</fullName>
    </recommendedName>
    <alternativeName>
        <fullName evidence="5">39S ribosomal protein L24, mitochondrial</fullName>
    </alternativeName>
</protein>
<keyword evidence="7" id="KW-1185">Reference proteome</keyword>
<dbReference type="InterPro" id="IPR057264">
    <property type="entry name" value="Ribosomal_uL24_C"/>
</dbReference>
<dbReference type="GO" id="GO:0006412">
    <property type="term" value="P:translation"/>
    <property type="evidence" value="ECO:0007669"/>
    <property type="project" value="InterPro"/>
</dbReference>
<keyword evidence="2 8" id="KW-0689">Ribosomal protein</keyword>
<comment type="similarity">
    <text evidence="1">Belongs to the universal ribosomal protein uL24 family.</text>
</comment>
<sequence length="252" mass="29970">MRLTITLFRMGEWSKKYANLPDRYIKRVTEKIYWKPPPGKPNYLPRTIEANKKLYWSIHRPWTTSFQAENFIVKRRQSIPVEPIKNWSFFRGDRVELLFGPDKGKQGIVKDIIQERNWIIVQGLNTKLIKQGKTKDFPGLCMLVEQPLLVTTQVLLVDPFDLKGTPIEWRWTEDGEHVRVSTRTNRIIPMPVSSVETIDYKTPDVYVEQPKDTTADDVKEITFRPELKTFEMDIMEKMDIKEDRVPKKYYWY</sequence>
<evidence type="ECO:0000256" key="4">
    <source>
        <dbReference type="ARBA" id="ARBA00035283"/>
    </source>
</evidence>
<name>A0AAJ7IWB7_9HYME</name>
<dbReference type="Pfam" id="PF17136">
    <property type="entry name" value="ribosomal_L24"/>
    <property type="match status" value="1"/>
</dbReference>
<dbReference type="CDD" id="cd06089">
    <property type="entry name" value="KOW_RPL26"/>
    <property type="match status" value="1"/>
</dbReference>
<dbReference type="GO" id="GO:0003723">
    <property type="term" value="F:RNA binding"/>
    <property type="evidence" value="ECO:0007669"/>
    <property type="project" value="InterPro"/>
</dbReference>
<dbReference type="GeneID" id="108623882"/>
<dbReference type="GO" id="GO:1990904">
    <property type="term" value="C:ribonucleoprotein complex"/>
    <property type="evidence" value="ECO:0007669"/>
    <property type="project" value="UniProtKB-KW"/>
</dbReference>
<dbReference type="InterPro" id="IPR003256">
    <property type="entry name" value="Ribosomal_uL24"/>
</dbReference>
<evidence type="ECO:0000256" key="1">
    <source>
        <dbReference type="ARBA" id="ARBA00010618"/>
    </source>
</evidence>
<keyword evidence="3" id="KW-0687">Ribonucleoprotein</keyword>
<dbReference type="SMART" id="SM00739">
    <property type="entry name" value="KOW"/>
    <property type="match status" value="1"/>
</dbReference>
<dbReference type="GO" id="GO:0005840">
    <property type="term" value="C:ribosome"/>
    <property type="evidence" value="ECO:0007669"/>
    <property type="project" value="UniProtKB-KW"/>
</dbReference>